<keyword evidence="5" id="KW-1185">Reference proteome</keyword>
<dbReference type="PANTHER" id="PTHR46098">
    <property type="entry name" value="TRNA (CYTOSINE(38)-C(5))-METHYLTRANSFERASE"/>
    <property type="match status" value="1"/>
</dbReference>
<protein>
    <submittedName>
        <fullName evidence="6">tRNA (Cytosine(38)-C(5))-methyltransferase isoform X2</fullName>
    </submittedName>
</protein>
<evidence type="ECO:0000313" key="6">
    <source>
        <dbReference type="RefSeq" id="XP_032330025.1"/>
    </source>
</evidence>
<reference evidence="6" key="1">
    <citation type="submission" date="2025-08" db="UniProtKB">
        <authorList>
            <consortium name="RefSeq"/>
        </authorList>
    </citation>
    <scope>IDENTIFICATION</scope>
    <source>
        <tissue evidence="6">Ear skin</tissue>
    </source>
</reference>
<dbReference type="GO" id="GO:0008168">
    <property type="term" value="F:methyltransferase activity"/>
    <property type="evidence" value="ECO:0007669"/>
    <property type="project" value="UniProtKB-KW"/>
</dbReference>
<dbReference type="PROSITE" id="PS51679">
    <property type="entry name" value="SAM_MT_C5"/>
    <property type="match status" value="1"/>
</dbReference>
<evidence type="ECO:0000256" key="2">
    <source>
        <dbReference type="ARBA" id="ARBA00022679"/>
    </source>
</evidence>
<dbReference type="InterPro" id="IPR029063">
    <property type="entry name" value="SAM-dependent_MTases_sf"/>
</dbReference>
<dbReference type="FunFam" id="3.90.120.10:FF:000005">
    <property type="entry name" value="tRNA (Cytosine(38)-C(5))-methyltransferase isoform X1"/>
    <property type="match status" value="1"/>
</dbReference>
<comment type="similarity">
    <text evidence="4">Belongs to the class I-like SAM-binding methyltransferase superfamily. C5-methyltransferase family.</text>
</comment>
<proteinExistence type="inferred from homology"/>
<keyword evidence="2 4" id="KW-0808">Transferase</keyword>
<dbReference type="SUPFAM" id="SSF53335">
    <property type="entry name" value="S-adenosyl-L-methionine-dependent methyltransferases"/>
    <property type="match status" value="1"/>
</dbReference>
<evidence type="ECO:0000256" key="3">
    <source>
        <dbReference type="ARBA" id="ARBA00022691"/>
    </source>
</evidence>
<dbReference type="PANTHER" id="PTHR46098:SF1">
    <property type="entry name" value="TRNA (CYTOSINE(38)-C(5))-METHYLTRANSFERASE"/>
    <property type="match status" value="1"/>
</dbReference>
<dbReference type="Pfam" id="PF00145">
    <property type="entry name" value="DNA_methylase"/>
    <property type="match status" value="2"/>
</dbReference>
<sequence length="367" mass="41887">MEPLRVLELYSGIGGMHHALRESCIPAQVVAAVDVNTVANEVYKYNFPHTQLLAKTIEGITLEEFDRLSFNMILMSPPCQPFTRLQKLPKYILLENVKGFEVSSARDLLIQTIENCGFQYQEFLLSPTSLGIPNSRLRYFLIAKLQSEPLPFQGPGQILTEFPQLGSEDPQKHEIAAEKKIEEKKIESNICFDNSTHCSGKEAILFKLETAEEIGRKHQQDSDLSVQMLKEFLEDDVDMNSYFLPPKSLLRYALLLDIVKPTSRRSMCFTKGYGRYVEGTGSVLQTTEDVQIENVYKSLTSLSQEEKITKLLMLKLRFFTPKEIANLHGFPPEFGFPEKITVKQRYRLLGNSLNVHIVAKLIKILYE</sequence>
<dbReference type="InterPro" id="IPR050750">
    <property type="entry name" value="C5-MTase"/>
</dbReference>
<keyword evidence="3 4" id="KW-0949">S-adenosyl-L-methionine</keyword>
<dbReference type="PRINTS" id="PR00105">
    <property type="entry name" value="C5METTRFRASE"/>
</dbReference>
<name>A0A8B8SJJ7_CAMFR</name>
<keyword evidence="1 4" id="KW-0489">Methyltransferase</keyword>
<evidence type="ECO:0000313" key="5">
    <source>
        <dbReference type="Proteomes" id="UP000694856"/>
    </source>
</evidence>
<dbReference type="GO" id="GO:0005634">
    <property type="term" value="C:nucleus"/>
    <property type="evidence" value="ECO:0007669"/>
    <property type="project" value="TreeGrafter"/>
</dbReference>
<organism evidence="5 6">
    <name type="scientific">Camelus ferus</name>
    <name type="common">Wild bactrian camel</name>
    <name type="synonym">Camelus bactrianus ferus</name>
    <dbReference type="NCBI Taxonomy" id="419612"/>
    <lineage>
        <taxon>Eukaryota</taxon>
        <taxon>Metazoa</taxon>
        <taxon>Chordata</taxon>
        <taxon>Craniata</taxon>
        <taxon>Vertebrata</taxon>
        <taxon>Euteleostomi</taxon>
        <taxon>Mammalia</taxon>
        <taxon>Eutheria</taxon>
        <taxon>Laurasiatheria</taxon>
        <taxon>Artiodactyla</taxon>
        <taxon>Tylopoda</taxon>
        <taxon>Camelidae</taxon>
        <taxon>Camelus</taxon>
    </lineage>
</organism>
<dbReference type="GO" id="GO:0032259">
    <property type="term" value="P:methylation"/>
    <property type="evidence" value="ECO:0007669"/>
    <property type="project" value="UniProtKB-KW"/>
</dbReference>
<dbReference type="CTD" id="1787"/>
<dbReference type="Gene3D" id="3.40.50.150">
    <property type="entry name" value="Vaccinia Virus protein VP39"/>
    <property type="match status" value="2"/>
</dbReference>
<dbReference type="InterPro" id="IPR001525">
    <property type="entry name" value="C5_MeTfrase"/>
</dbReference>
<evidence type="ECO:0000256" key="4">
    <source>
        <dbReference type="PROSITE-ProRule" id="PRU01016"/>
    </source>
</evidence>
<accession>A0A8B8SJJ7</accession>
<dbReference type="RefSeq" id="XP_032330025.1">
    <property type="nucleotide sequence ID" value="XM_032474134.1"/>
</dbReference>
<dbReference type="AlphaFoldDB" id="A0A8B8SJJ7"/>
<dbReference type="Gene3D" id="3.90.120.10">
    <property type="entry name" value="DNA Methylase, subunit A, domain 2"/>
    <property type="match status" value="1"/>
</dbReference>
<gene>
    <name evidence="6" type="primary">TRDMT1</name>
</gene>
<evidence type="ECO:0000256" key="1">
    <source>
        <dbReference type="ARBA" id="ARBA00022603"/>
    </source>
</evidence>
<feature type="active site" evidence="4">
    <location>
        <position position="79"/>
    </location>
</feature>
<dbReference type="Proteomes" id="UP000694856">
    <property type="component" value="Chromosome 35"/>
</dbReference>
<dbReference type="GeneID" id="102512226"/>